<evidence type="ECO:0000313" key="6">
    <source>
        <dbReference type="Proteomes" id="UP000321058"/>
    </source>
</evidence>
<keyword evidence="1" id="KW-0238">DNA-binding</keyword>
<feature type="domain" description="HTH luxR-type" evidence="3">
    <location>
        <begin position="172"/>
        <end position="237"/>
    </location>
</feature>
<accession>A0A512NTC6</accession>
<dbReference type="InterPro" id="IPR016032">
    <property type="entry name" value="Sig_transdc_resp-reg_C-effctor"/>
</dbReference>
<evidence type="ECO:0000259" key="3">
    <source>
        <dbReference type="PROSITE" id="PS50043"/>
    </source>
</evidence>
<dbReference type="Pfam" id="PF00196">
    <property type="entry name" value="GerE"/>
    <property type="match status" value="1"/>
</dbReference>
<dbReference type="SMART" id="SM00421">
    <property type="entry name" value="HTH_LUXR"/>
    <property type="match status" value="1"/>
</dbReference>
<dbReference type="PANTHER" id="PTHR43214">
    <property type="entry name" value="TWO-COMPONENT RESPONSE REGULATOR"/>
    <property type="match status" value="1"/>
</dbReference>
<dbReference type="InterPro" id="IPR039420">
    <property type="entry name" value="WalR-like"/>
</dbReference>
<dbReference type="InterPro" id="IPR000792">
    <property type="entry name" value="Tscrpt_reg_LuxR_C"/>
</dbReference>
<name>A0A512NTC6_9HYPH</name>
<dbReference type="GO" id="GO:0003677">
    <property type="term" value="F:DNA binding"/>
    <property type="evidence" value="ECO:0007669"/>
    <property type="project" value="UniProtKB-KW"/>
</dbReference>
<dbReference type="PROSITE" id="PS00622">
    <property type="entry name" value="HTH_LUXR_1"/>
    <property type="match status" value="1"/>
</dbReference>
<comment type="caution">
    <text evidence="5">The sequence shown here is derived from an EMBL/GenBank/DDBJ whole genome shotgun (WGS) entry which is preliminary data.</text>
</comment>
<dbReference type="InterPro" id="IPR001789">
    <property type="entry name" value="Sig_transdc_resp-reg_receiver"/>
</dbReference>
<reference evidence="5 6" key="1">
    <citation type="submission" date="2019-07" db="EMBL/GenBank/DDBJ databases">
        <title>Whole genome shotgun sequence of Reyranella soli NBRC 108950.</title>
        <authorList>
            <person name="Hosoyama A."/>
            <person name="Uohara A."/>
            <person name="Ohji S."/>
            <person name="Ichikawa N."/>
        </authorList>
    </citation>
    <scope>NUCLEOTIDE SEQUENCE [LARGE SCALE GENOMIC DNA]</scope>
    <source>
        <strain evidence="5 6">NBRC 108950</strain>
    </source>
</reference>
<evidence type="ECO:0000259" key="4">
    <source>
        <dbReference type="PROSITE" id="PS50110"/>
    </source>
</evidence>
<evidence type="ECO:0000256" key="1">
    <source>
        <dbReference type="ARBA" id="ARBA00023125"/>
    </source>
</evidence>
<protein>
    <recommendedName>
        <fullName evidence="7">HTH luxR-type domain-containing protein</fullName>
    </recommendedName>
</protein>
<feature type="domain" description="Response regulatory" evidence="4">
    <location>
        <begin position="12"/>
        <end position="127"/>
    </location>
</feature>
<dbReference type="Gene3D" id="3.40.50.2300">
    <property type="match status" value="1"/>
</dbReference>
<gene>
    <name evidence="5" type="ORF">RSO01_93550</name>
</gene>
<dbReference type="InterPro" id="IPR011006">
    <property type="entry name" value="CheY-like_superfamily"/>
</dbReference>
<keyword evidence="6" id="KW-1185">Reference proteome</keyword>
<dbReference type="CDD" id="cd06170">
    <property type="entry name" value="LuxR_C_like"/>
    <property type="match status" value="1"/>
</dbReference>
<dbReference type="SUPFAM" id="SSF52172">
    <property type="entry name" value="CheY-like"/>
    <property type="match status" value="1"/>
</dbReference>
<dbReference type="AlphaFoldDB" id="A0A512NTC6"/>
<dbReference type="Proteomes" id="UP000321058">
    <property type="component" value="Unassembled WGS sequence"/>
</dbReference>
<comment type="caution">
    <text evidence="2">Lacks conserved residue(s) required for the propagation of feature annotation.</text>
</comment>
<evidence type="ECO:0008006" key="7">
    <source>
        <dbReference type="Google" id="ProtNLM"/>
    </source>
</evidence>
<dbReference type="PANTHER" id="PTHR43214:SF42">
    <property type="entry name" value="TRANSCRIPTIONAL REGULATORY PROTEIN DESR"/>
    <property type="match status" value="1"/>
</dbReference>
<evidence type="ECO:0000256" key="2">
    <source>
        <dbReference type="PROSITE-ProRule" id="PRU00169"/>
    </source>
</evidence>
<organism evidence="5 6">
    <name type="scientific">Reyranella soli</name>
    <dbReference type="NCBI Taxonomy" id="1230389"/>
    <lineage>
        <taxon>Bacteria</taxon>
        <taxon>Pseudomonadati</taxon>
        <taxon>Pseudomonadota</taxon>
        <taxon>Alphaproteobacteria</taxon>
        <taxon>Hyphomicrobiales</taxon>
        <taxon>Reyranellaceae</taxon>
        <taxon>Reyranella</taxon>
    </lineage>
</organism>
<sequence>MDGNYKMGKLVTTLIVEPRSLVREGLASLMASHAYHVIGGVASSADISNSLLVADEPKLVVLGAVQADDVTAAASCIRELWSDTKIVLLFEDASSADYQKWQASEIDGCIPLSGSPDVLVGTLRRILDSDLKILVQEAVSRSATALPSARLPIAPVVTNVEARTEAFDGAFSLRIRHGLSEREEQILRDLVKGLPNKSIARKLDIAEATIKVHMKSILRKIRVANRTQAAIWALENGYGADNPHPELPRLEATLQPLEAPRQAL</sequence>
<dbReference type="PRINTS" id="PR00038">
    <property type="entry name" value="HTHLUXR"/>
</dbReference>
<dbReference type="PROSITE" id="PS50110">
    <property type="entry name" value="RESPONSE_REGULATORY"/>
    <property type="match status" value="1"/>
</dbReference>
<dbReference type="GO" id="GO:0006355">
    <property type="term" value="P:regulation of DNA-templated transcription"/>
    <property type="evidence" value="ECO:0007669"/>
    <property type="project" value="InterPro"/>
</dbReference>
<dbReference type="GO" id="GO:0000160">
    <property type="term" value="P:phosphorelay signal transduction system"/>
    <property type="evidence" value="ECO:0007669"/>
    <property type="project" value="InterPro"/>
</dbReference>
<dbReference type="SUPFAM" id="SSF46894">
    <property type="entry name" value="C-terminal effector domain of the bipartite response regulators"/>
    <property type="match status" value="1"/>
</dbReference>
<dbReference type="EMBL" id="BKAJ01000338">
    <property type="protein sequence ID" value="GEP62189.1"/>
    <property type="molecule type" value="Genomic_DNA"/>
</dbReference>
<dbReference type="PROSITE" id="PS50043">
    <property type="entry name" value="HTH_LUXR_2"/>
    <property type="match status" value="1"/>
</dbReference>
<evidence type="ECO:0000313" key="5">
    <source>
        <dbReference type="EMBL" id="GEP62189.1"/>
    </source>
</evidence>
<proteinExistence type="predicted"/>